<feature type="transmembrane region" description="Helical" evidence="4">
    <location>
        <begin position="44"/>
        <end position="67"/>
    </location>
</feature>
<dbReference type="OrthoDB" id="1894389at2759"/>
<keyword evidence="4" id="KW-1133">Transmembrane helix</keyword>
<dbReference type="RefSeq" id="XP_011076471.1">
    <property type="nucleotide sequence ID" value="XM_011078169.1"/>
</dbReference>
<keyword evidence="5" id="KW-1185">Reference proteome</keyword>
<accession>A0A6I9T106</accession>
<name>A0A6I9T106_SESIN</name>
<gene>
    <name evidence="6" type="primary">LOC105160688</name>
</gene>
<proteinExistence type="predicted"/>
<dbReference type="GeneID" id="105160688"/>
<dbReference type="AlphaFoldDB" id="A0A6I9T106"/>
<evidence type="ECO:0000313" key="5">
    <source>
        <dbReference type="Proteomes" id="UP000504604"/>
    </source>
</evidence>
<dbReference type="PANTHER" id="PTHR31234">
    <property type="entry name" value="LATE EMBRYOGENESIS ABUNDANT (LEA) HYDROXYPROLINE-RICH GLYCOPROTEIN FAMILY"/>
    <property type="match status" value="1"/>
</dbReference>
<keyword evidence="2 4" id="KW-0472">Membrane</keyword>
<feature type="region of interest" description="Disordered" evidence="3">
    <location>
        <begin position="1"/>
        <end position="35"/>
    </location>
</feature>
<dbReference type="GO" id="GO:0098542">
    <property type="term" value="P:defense response to other organism"/>
    <property type="evidence" value="ECO:0007669"/>
    <property type="project" value="InterPro"/>
</dbReference>
<dbReference type="InterPro" id="IPR044839">
    <property type="entry name" value="NDR1-like"/>
</dbReference>
<reference evidence="6" key="1">
    <citation type="submission" date="2025-08" db="UniProtKB">
        <authorList>
            <consortium name="RefSeq"/>
        </authorList>
    </citation>
    <scope>IDENTIFICATION</scope>
</reference>
<evidence type="ECO:0000256" key="4">
    <source>
        <dbReference type="SAM" id="Phobius"/>
    </source>
</evidence>
<organism evidence="5 6">
    <name type="scientific">Sesamum indicum</name>
    <name type="common">Oriental sesame</name>
    <name type="synonym">Sesamum orientale</name>
    <dbReference type="NCBI Taxonomy" id="4182"/>
    <lineage>
        <taxon>Eukaryota</taxon>
        <taxon>Viridiplantae</taxon>
        <taxon>Streptophyta</taxon>
        <taxon>Embryophyta</taxon>
        <taxon>Tracheophyta</taxon>
        <taxon>Spermatophyta</taxon>
        <taxon>Magnoliopsida</taxon>
        <taxon>eudicotyledons</taxon>
        <taxon>Gunneridae</taxon>
        <taxon>Pentapetalae</taxon>
        <taxon>asterids</taxon>
        <taxon>lamiids</taxon>
        <taxon>Lamiales</taxon>
        <taxon>Pedaliaceae</taxon>
        <taxon>Sesamum</taxon>
    </lineage>
</organism>
<keyword evidence="4" id="KW-0812">Transmembrane</keyword>
<dbReference type="Gramene" id="SIN_1016478.t">
    <property type="protein sequence ID" value="SIN_1016478.t.cds1"/>
    <property type="gene ID" value="SIN_1016478"/>
</dbReference>
<dbReference type="InParanoid" id="A0A6I9T106"/>
<dbReference type="GO" id="GO:0005886">
    <property type="term" value="C:plasma membrane"/>
    <property type="evidence" value="ECO:0007669"/>
    <property type="project" value="TreeGrafter"/>
</dbReference>
<protein>
    <submittedName>
        <fullName evidence="6">Uncharacterized protein LOC105160688</fullName>
    </submittedName>
</protein>
<dbReference type="PANTHER" id="PTHR31234:SF2">
    <property type="entry name" value="OS05G0199100 PROTEIN"/>
    <property type="match status" value="1"/>
</dbReference>
<sequence>MAEKEHQSPHPMAPAANGYTRSDAEAGSAAHDAREQRKKKRTKCLLYIVLFAIFQAGVIAIFAVTIMKVRTPRFRVRSATFENFNVGTPASPAFSARMNAELGVKNANFGRYKYRNTTVVFFYRGTPVGQAILRNSRVNWRATKKIDVAVDLSLGNAAANSQLGSDLSAGIVPITSQARMTGRVELVFVMKKNRATQMNCNMEIVTATQQLRNIVCK</sequence>
<comment type="subcellular location">
    <subcellularLocation>
        <location evidence="1">Membrane</location>
    </subcellularLocation>
</comment>
<dbReference type="KEGG" id="sind:105160688"/>
<evidence type="ECO:0000313" key="6">
    <source>
        <dbReference type="RefSeq" id="XP_011076471.1"/>
    </source>
</evidence>
<evidence type="ECO:0000256" key="3">
    <source>
        <dbReference type="SAM" id="MobiDB-lite"/>
    </source>
</evidence>
<dbReference type="Proteomes" id="UP000504604">
    <property type="component" value="Linkage group LG4"/>
</dbReference>
<evidence type="ECO:0000256" key="1">
    <source>
        <dbReference type="ARBA" id="ARBA00004370"/>
    </source>
</evidence>
<evidence type="ECO:0000256" key="2">
    <source>
        <dbReference type="ARBA" id="ARBA00023136"/>
    </source>
</evidence>